<dbReference type="InterPro" id="IPR013783">
    <property type="entry name" value="Ig-like_fold"/>
</dbReference>
<feature type="compositionally biased region" description="Low complexity" evidence="1">
    <location>
        <begin position="1124"/>
        <end position="1148"/>
    </location>
</feature>
<sequence length="1675" mass="178371">MKFSANFIPYLTFKVALLPTATAFVEPEVETQSIVSQASFVDTASLPSADTAFFSPQDNSVPNSFAEDLSVVEQRLGLEPGATKVDGRSGKMVNLSLKKPILPGDGVGNHLLWSVGPPAANEDSGGHNGAPLDREEWSRLGVEAVKNWMIDHQTDLQIDAVNEVFPSENSFSRNLREGDRMTYIPPPSETIRTAVHGDDGDMIQISMQRTFKGVKVVDSRATATIKRGNLVNIGLETWGDIDESFNVQPRLTADSANRALAIHTGLVLTDEITCKPERQIITTGEGEARSSRRTLKGKVKFGTGYGHRLVWKVCPKFVGQNVEMMEGIVDAMTGQVLSFQDTVDYFQATGDVYPFSNDGIGEEGKSQQDWPMPFMEVGNTITDTGGNFNIPGAQTAKLTGPYVEMRDICGWGLISGNRQYGIAELTQSNGIDWGGSGGQDCTTPGYGHSPANTHSSRSGFYELNKIIEIARSRLPTNTWLQGKLTSWMNIDSSCNAYWNGQVNFYRSSSSCANTGELAGVFDHEWGHGLDDNDVDGRIAKPSGEGIADVYTALRLNDSCIGRGFYKGSNCSGNGNPCTSCSGVRDIDYMKRQTKNPSTYSWSNQVCGTSVHCLGYVYSEAVWSLYKRELNAFYGYDENTSMEIVTRLTYIAAGNIGTWFSGSAPWGGCGANSGYLSFLAADDDNGNISDGTPHMKAIFKAFNDQEIACNTPARNDSGCANKPTDAPVVTVQAGNMKAVLTWTAVARASKYQVFRTEGLNCGQGKVLLATLNSNTLSFTDEGLANKREYYYIVIPKGSNESCFGPSSACASAIPASVSGLEVDCDDDVLIVPVDPSKTSVTTTRNCVLFGTGGFSGSVNIGCDSSSLTGVSCSSSPSTVSISSDVANVVVSVVASSSATSGTGAVVVTGTSGLITSTSTIPVTIMGAGGDQLALFDTTYKAPRCNVWGTSCSSQDLLAGRGTMTSGNEANAPNTVDGCSDGNSGTYKSDESIEKIVVRSGWVSGVGAGEPMVKGGQATITATVYAYYLGTDDFADFYYATDLDQNPTWINWVYIGTKQPNGGGLKEISIDYQMPQANTHMVRVNYRYNGGASPCSSGGYNDHDDLVFTVAESVSPPATPSPSKMPVTPAPVSSAPSKKPTPKPTNSPSSKPTPTPTNKPTYLPTIKPTPRPTIKPTPSPTIKPTNSPSRKPSPFPSIKPTNSPSKKPTNNPSQAPVMVATTTTTTTTTTSTVVTTTTTTTIASEESGLASFDDNLGVPRCSSAGSSCSSGALLNGRGFINGGSEINTANTLDDCDDGSSGTYLRDESIEKIVVRSGDVDGSGSDNIMESGGRVTIEATVFSWSSGASDTADFYFLSDAFNPVWTYIGSLTPDGGSEQVLKIAYNLPEGSSQAIRVQFRFGGTIGTCTYGSYNDRDDLVFAVNSAPGHPTSSPTKNKPPPNGGGLQQASYDSQLGIPRCSFASECDSLNLLEGRGLMKYGNEIHSPNTLGEGCKDGNSGTFHNDESIDRIVVRSGDEEGNGFGIDMAEGGRATIIATVHPWRSGGNDFADFYYSGDSANAQWVYIGTKQPTGSGVQELKMSYTLPQGNNQAVRVNFRYRGLQGANGACSNGSYDDTDDLAFGVRPNPSFTEPQVSQIVFKEEPKDLMTDVRKRTELNLNAMESRKRTKAVKLREFGG</sequence>
<dbReference type="PANTHER" id="PTHR33683">
    <property type="entry name" value="1, PUTATIVE-RELATED"/>
    <property type="match status" value="1"/>
</dbReference>
<accession>A0ABD3P338</accession>
<reference evidence="3 4" key="1">
    <citation type="submission" date="2024-10" db="EMBL/GenBank/DDBJ databases">
        <title>Updated reference genomes for cyclostephanoid diatoms.</title>
        <authorList>
            <person name="Roberts W.R."/>
            <person name="Alverson A.J."/>
        </authorList>
    </citation>
    <scope>NUCLEOTIDE SEQUENCE [LARGE SCALE GENOMIC DNA]</scope>
    <source>
        <strain evidence="3 4">AJA010-31</strain>
    </source>
</reference>
<feature type="region of interest" description="Disordered" evidence="1">
    <location>
        <begin position="1111"/>
        <end position="1215"/>
    </location>
</feature>
<feature type="compositionally biased region" description="Pro residues" evidence="1">
    <location>
        <begin position="1165"/>
        <end position="1179"/>
    </location>
</feature>
<dbReference type="PANTHER" id="PTHR33683:SF46">
    <property type="entry name" value="SUSHI DOMAIN-CONTAINING PROTEIN"/>
    <property type="match status" value="1"/>
</dbReference>
<gene>
    <name evidence="3" type="ORF">ACHAWO_010053</name>
</gene>
<keyword evidence="4" id="KW-1185">Reference proteome</keyword>
<keyword evidence="2" id="KW-0732">Signal</keyword>
<evidence type="ECO:0000313" key="3">
    <source>
        <dbReference type="EMBL" id="KAL3781891.1"/>
    </source>
</evidence>
<feature type="compositionally biased region" description="Polar residues" evidence="1">
    <location>
        <begin position="1197"/>
        <end position="1212"/>
    </location>
</feature>
<protein>
    <submittedName>
        <fullName evidence="3">Uncharacterized protein</fullName>
    </submittedName>
</protein>
<feature type="region of interest" description="Disordered" evidence="1">
    <location>
        <begin position="964"/>
        <end position="984"/>
    </location>
</feature>
<proteinExistence type="predicted"/>
<dbReference type="Proteomes" id="UP001530400">
    <property type="component" value="Unassembled WGS sequence"/>
</dbReference>
<name>A0ABD3P338_9STRA</name>
<evidence type="ECO:0000256" key="2">
    <source>
        <dbReference type="SAM" id="SignalP"/>
    </source>
</evidence>
<evidence type="ECO:0000313" key="4">
    <source>
        <dbReference type="Proteomes" id="UP001530400"/>
    </source>
</evidence>
<evidence type="ECO:0000256" key="1">
    <source>
        <dbReference type="SAM" id="MobiDB-lite"/>
    </source>
</evidence>
<dbReference type="Gene3D" id="2.60.40.10">
    <property type="entry name" value="Immunoglobulins"/>
    <property type="match status" value="1"/>
</dbReference>
<dbReference type="EMBL" id="JALLPJ020000828">
    <property type="protein sequence ID" value="KAL3781891.1"/>
    <property type="molecule type" value="Genomic_DNA"/>
</dbReference>
<feature type="region of interest" description="Disordered" evidence="1">
    <location>
        <begin position="1420"/>
        <end position="1447"/>
    </location>
</feature>
<feature type="chain" id="PRO_5044871013" evidence="2">
    <location>
        <begin position="24"/>
        <end position="1675"/>
    </location>
</feature>
<comment type="caution">
    <text evidence="3">The sequence shown here is derived from an EMBL/GenBank/DDBJ whole genome shotgun (WGS) entry which is preliminary data.</text>
</comment>
<dbReference type="SUPFAM" id="SSF55486">
    <property type="entry name" value="Metalloproteases ('zincins'), catalytic domain"/>
    <property type="match status" value="1"/>
</dbReference>
<feature type="signal peptide" evidence="2">
    <location>
        <begin position="1"/>
        <end position="23"/>
    </location>
</feature>
<organism evidence="3 4">
    <name type="scientific">Cyclotella atomus</name>
    <dbReference type="NCBI Taxonomy" id="382360"/>
    <lineage>
        <taxon>Eukaryota</taxon>
        <taxon>Sar</taxon>
        <taxon>Stramenopiles</taxon>
        <taxon>Ochrophyta</taxon>
        <taxon>Bacillariophyta</taxon>
        <taxon>Coscinodiscophyceae</taxon>
        <taxon>Thalassiosirophycidae</taxon>
        <taxon>Stephanodiscales</taxon>
        <taxon>Stephanodiscaceae</taxon>
        <taxon>Cyclotella</taxon>
    </lineage>
</organism>